<protein>
    <recommendedName>
        <fullName evidence="4">EF-hand domain-containing protein</fullName>
    </recommendedName>
</protein>
<dbReference type="GeneID" id="28986255"/>
<feature type="region of interest" description="Disordered" evidence="1">
    <location>
        <begin position="192"/>
        <end position="262"/>
    </location>
</feature>
<name>A0A0J0XBS1_9TREE</name>
<dbReference type="SUPFAM" id="SSF47473">
    <property type="entry name" value="EF-hand"/>
    <property type="match status" value="1"/>
</dbReference>
<organism evidence="2 3">
    <name type="scientific">Cutaneotrichosporon oleaginosum</name>
    <dbReference type="NCBI Taxonomy" id="879819"/>
    <lineage>
        <taxon>Eukaryota</taxon>
        <taxon>Fungi</taxon>
        <taxon>Dikarya</taxon>
        <taxon>Basidiomycota</taxon>
        <taxon>Agaricomycotina</taxon>
        <taxon>Tremellomycetes</taxon>
        <taxon>Trichosporonales</taxon>
        <taxon>Trichosporonaceae</taxon>
        <taxon>Cutaneotrichosporon</taxon>
    </lineage>
</organism>
<feature type="compositionally biased region" description="Low complexity" evidence="1">
    <location>
        <begin position="126"/>
        <end position="142"/>
    </location>
</feature>
<evidence type="ECO:0000256" key="1">
    <source>
        <dbReference type="SAM" id="MobiDB-lite"/>
    </source>
</evidence>
<feature type="compositionally biased region" description="Acidic residues" evidence="1">
    <location>
        <begin position="228"/>
        <end position="238"/>
    </location>
</feature>
<accession>A0A0J0XBS1</accession>
<dbReference type="Proteomes" id="UP000053611">
    <property type="component" value="Unassembled WGS sequence"/>
</dbReference>
<feature type="compositionally biased region" description="Acidic residues" evidence="1">
    <location>
        <begin position="205"/>
        <end position="219"/>
    </location>
</feature>
<dbReference type="RefSeq" id="XP_018275002.1">
    <property type="nucleotide sequence ID" value="XM_018425652.1"/>
</dbReference>
<evidence type="ECO:0000313" key="3">
    <source>
        <dbReference type="Proteomes" id="UP000053611"/>
    </source>
</evidence>
<feature type="compositionally biased region" description="Basic residues" evidence="1">
    <location>
        <begin position="27"/>
        <end position="39"/>
    </location>
</feature>
<evidence type="ECO:0000313" key="2">
    <source>
        <dbReference type="EMBL" id="KLT38511.1"/>
    </source>
</evidence>
<feature type="compositionally biased region" description="Acidic residues" evidence="1">
    <location>
        <begin position="86"/>
        <end position="110"/>
    </location>
</feature>
<sequence>MEDDPEFLELSVRQRRAIDRAFARGLRAAKGRPSKRRRLNTSGPTTGPATPSGENDGGGFIAEDDAGGFLPDEGGGFIDDGGGFIPDDDAGGFIPEDDTGGLIPDDDDEGVGGGGFMVDDEASAGPSAGPSTRASRAASTNADSDDRLPLRLMPNLLSALGLPSDEDVLSVFRAMDDNGVRHKDFRAVCAALMPPDDAPPSKGDDGDEGEDNDDEDSDWDMSSGSDSDNFEPSDDEEYGAPKGKGKAATKSRRAKALEDTGRAKLLPRQREVARALWGLVKPDEKGGILSRDEVKRWARELGEMWSDDEITDMVTLFSGQHEGRGLTFEDFGVVMLRAGLV</sequence>
<dbReference type="EMBL" id="KQ087300">
    <property type="protein sequence ID" value="KLT38511.1"/>
    <property type="molecule type" value="Genomic_DNA"/>
</dbReference>
<feature type="compositionally biased region" description="Gly residues" evidence="1">
    <location>
        <begin position="73"/>
        <end position="84"/>
    </location>
</feature>
<feature type="region of interest" description="Disordered" evidence="1">
    <location>
        <begin position="24"/>
        <end position="149"/>
    </location>
</feature>
<feature type="compositionally biased region" description="Low complexity" evidence="1">
    <location>
        <begin position="41"/>
        <end position="53"/>
    </location>
</feature>
<dbReference type="InterPro" id="IPR011992">
    <property type="entry name" value="EF-hand-dom_pair"/>
</dbReference>
<proteinExistence type="predicted"/>
<dbReference type="AlphaFoldDB" id="A0A0J0XBS1"/>
<dbReference type="OrthoDB" id="2530165at2759"/>
<reference evidence="2 3" key="1">
    <citation type="submission" date="2015-03" db="EMBL/GenBank/DDBJ databases">
        <title>Genomics and transcriptomics of the oil-accumulating basidiomycete yeast T. oleaginosus allow insights into substrate utilization and the diverse evolutionary trajectories of mating systems in fungi.</title>
        <authorList>
            <consortium name="DOE Joint Genome Institute"/>
            <person name="Kourist R."/>
            <person name="Kracht O."/>
            <person name="Bracharz F."/>
            <person name="Lipzen A."/>
            <person name="Nolan M."/>
            <person name="Ohm R."/>
            <person name="Grigoriev I."/>
            <person name="Sun S."/>
            <person name="Heitman J."/>
            <person name="Bruck T."/>
            <person name="Nowrousian M."/>
        </authorList>
    </citation>
    <scope>NUCLEOTIDE SEQUENCE [LARGE SCALE GENOMIC DNA]</scope>
    <source>
        <strain evidence="2 3">IBC0246</strain>
    </source>
</reference>
<evidence type="ECO:0008006" key="4">
    <source>
        <dbReference type="Google" id="ProtNLM"/>
    </source>
</evidence>
<keyword evidence="3" id="KW-1185">Reference proteome</keyword>
<feature type="compositionally biased region" description="Basic residues" evidence="1">
    <location>
        <begin position="243"/>
        <end position="254"/>
    </location>
</feature>
<gene>
    <name evidence="2" type="ORF">CC85DRAFT_305902</name>
</gene>
<dbReference type="Gene3D" id="1.10.238.10">
    <property type="entry name" value="EF-hand"/>
    <property type="match status" value="1"/>
</dbReference>